<dbReference type="EMBL" id="CP101185">
    <property type="protein sequence ID" value="UYV97519.1"/>
    <property type="molecule type" value="Genomic_DNA"/>
</dbReference>
<dbReference type="SUPFAM" id="SSF52317">
    <property type="entry name" value="Class I glutamine amidotransferase-like"/>
    <property type="match status" value="1"/>
</dbReference>
<name>A0AAX3EHR6_PAEUR</name>
<evidence type="ECO:0000259" key="3">
    <source>
        <dbReference type="Pfam" id="PF01965"/>
    </source>
</evidence>
<feature type="domain" description="DJ-1/PfpI" evidence="3">
    <location>
        <begin position="7"/>
        <end position="169"/>
    </location>
</feature>
<reference evidence="4" key="1">
    <citation type="submission" date="2022-07" db="EMBL/GenBank/DDBJ databases">
        <authorList>
            <person name="Wu T."/>
        </authorList>
    </citation>
    <scope>NUCLEOTIDE SEQUENCE</scope>
    <source>
        <strain evidence="4">SD-1</strain>
    </source>
</reference>
<comment type="similarity">
    <text evidence="1">Belongs to the peptidase C56 family.</text>
</comment>
<dbReference type="InterPro" id="IPR002818">
    <property type="entry name" value="DJ-1/PfpI"/>
</dbReference>
<dbReference type="PROSITE" id="PS51276">
    <property type="entry name" value="PEPTIDASE_C56_PFPI"/>
    <property type="match status" value="1"/>
</dbReference>
<sequence length="195" mass="20919">MSLHGSKIALLIEDEYQILEGWYPLLRLQEAGADVRVIGSGTKNSYHSKEHYPMEVDAAAADVSASDFDAVVVPGGFAPDNMRLHPEMIGLVRDMNEAGKLVTAICHGGWVLVSAGVLKGKNATGYLPIKDDVENAGGTWVDDAVVVDGNVITSRTPVDLPDFTRAIIAYLEGRPTETEHTTHEHAGLDNVRTGG</sequence>
<accession>A0AAX3EHR6</accession>
<dbReference type="PANTHER" id="PTHR42733:SF13">
    <property type="entry name" value="DJ-1_PFPI DOMAIN-CONTAINING PROTEIN"/>
    <property type="match status" value="1"/>
</dbReference>
<dbReference type="Proteomes" id="UP001163293">
    <property type="component" value="Chromosome"/>
</dbReference>
<dbReference type="PANTHER" id="PTHR42733">
    <property type="entry name" value="DJ-1 PROTEIN"/>
    <property type="match status" value="1"/>
</dbReference>
<feature type="compositionally biased region" description="Basic and acidic residues" evidence="2">
    <location>
        <begin position="175"/>
        <end position="187"/>
    </location>
</feature>
<keyword evidence="4" id="KW-0315">Glutamine amidotransferase</keyword>
<dbReference type="NCBIfam" id="TIGR01382">
    <property type="entry name" value="PfpI"/>
    <property type="match status" value="1"/>
</dbReference>
<dbReference type="RefSeq" id="WP_182264018.1">
    <property type="nucleotide sequence ID" value="NZ_CP043010.1"/>
</dbReference>
<evidence type="ECO:0000256" key="2">
    <source>
        <dbReference type="SAM" id="MobiDB-lite"/>
    </source>
</evidence>
<gene>
    <name evidence="4" type="ORF">NL394_21245</name>
</gene>
<feature type="region of interest" description="Disordered" evidence="2">
    <location>
        <begin position="175"/>
        <end position="195"/>
    </location>
</feature>
<dbReference type="Gene3D" id="3.40.50.880">
    <property type="match status" value="1"/>
</dbReference>
<evidence type="ECO:0000256" key="1">
    <source>
        <dbReference type="ARBA" id="ARBA00008542"/>
    </source>
</evidence>
<keyword evidence="5" id="KW-1185">Reference proteome</keyword>
<dbReference type="AlphaFoldDB" id="A0AAX3EHR6"/>
<evidence type="ECO:0000313" key="4">
    <source>
        <dbReference type="EMBL" id="UYV97519.1"/>
    </source>
</evidence>
<dbReference type="InterPro" id="IPR029062">
    <property type="entry name" value="Class_I_gatase-like"/>
</dbReference>
<dbReference type="InterPro" id="IPR006286">
    <property type="entry name" value="C56_PfpI-like"/>
</dbReference>
<dbReference type="CDD" id="cd03134">
    <property type="entry name" value="GATase1_PfpI_like"/>
    <property type="match status" value="1"/>
</dbReference>
<evidence type="ECO:0000313" key="5">
    <source>
        <dbReference type="Proteomes" id="UP001163293"/>
    </source>
</evidence>
<dbReference type="Pfam" id="PF01965">
    <property type="entry name" value="DJ-1_PfpI"/>
    <property type="match status" value="1"/>
</dbReference>
<organism evidence="4 5">
    <name type="scientific">Paenarthrobacter ureafaciens</name>
    <dbReference type="NCBI Taxonomy" id="37931"/>
    <lineage>
        <taxon>Bacteria</taxon>
        <taxon>Bacillati</taxon>
        <taxon>Actinomycetota</taxon>
        <taxon>Actinomycetes</taxon>
        <taxon>Micrococcales</taxon>
        <taxon>Micrococcaceae</taxon>
        <taxon>Paenarthrobacter</taxon>
    </lineage>
</organism>
<proteinExistence type="inferred from homology"/>
<protein>
    <submittedName>
        <fullName evidence="4">Type 1 glutamine amidotransferase</fullName>
    </submittedName>
</protein>